<dbReference type="GO" id="GO:0003964">
    <property type="term" value="F:RNA-directed DNA polymerase activity"/>
    <property type="evidence" value="ECO:0007669"/>
    <property type="project" value="UniProtKB-KW"/>
</dbReference>
<comment type="caution">
    <text evidence="1">The sequence shown here is derived from an EMBL/GenBank/DDBJ whole genome shotgun (WGS) entry which is preliminary data.</text>
</comment>
<protein>
    <submittedName>
        <fullName evidence="1">Reverse transcriptase</fullName>
    </submittedName>
</protein>
<proteinExistence type="predicted"/>
<keyword evidence="2" id="KW-1185">Reference proteome</keyword>
<reference evidence="2" key="1">
    <citation type="journal article" date="2019" name="Plant Biotechnol. J.">
        <title>Genome sequencing of the Australian wild diploid species Gossypium australe highlights disease resistance and delayed gland morphogenesis.</title>
        <authorList>
            <person name="Cai Y."/>
            <person name="Cai X."/>
            <person name="Wang Q."/>
            <person name="Wang P."/>
            <person name="Zhang Y."/>
            <person name="Cai C."/>
            <person name="Xu Y."/>
            <person name="Wang K."/>
            <person name="Zhou Z."/>
            <person name="Wang C."/>
            <person name="Geng S."/>
            <person name="Li B."/>
            <person name="Dong Q."/>
            <person name="Hou Y."/>
            <person name="Wang H."/>
            <person name="Ai P."/>
            <person name="Liu Z."/>
            <person name="Yi F."/>
            <person name="Sun M."/>
            <person name="An G."/>
            <person name="Cheng J."/>
            <person name="Zhang Y."/>
            <person name="Shi Q."/>
            <person name="Xie Y."/>
            <person name="Shi X."/>
            <person name="Chang Y."/>
            <person name="Huang F."/>
            <person name="Chen Y."/>
            <person name="Hong S."/>
            <person name="Mi L."/>
            <person name="Sun Q."/>
            <person name="Zhang L."/>
            <person name="Zhou B."/>
            <person name="Peng R."/>
            <person name="Zhang X."/>
            <person name="Liu F."/>
        </authorList>
    </citation>
    <scope>NUCLEOTIDE SEQUENCE [LARGE SCALE GENOMIC DNA]</scope>
    <source>
        <strain evidence="2">cv. PA1801</strain>
    </source>
</reference>
<name>A0A5B6VNV9_9ROSI</name>
<sequence length="110" mass="12528">MGYVGALVKVTRFLFGMTDGSQASNDNNNPEIELVADLIETTTRRWKKELIENIFPEHTAQKILQIPVAKEVWRGEHTGEFTVRSAYKLLQEATLNPNDLLLQTETKKNL</sequence>
<organism evidence="1 2">
    <name type="scientific">Gossypium australe</name>
    <dbReference type="NCBI Taxonomy" id="47621"/>
    <lineage>
        <taxon>Eukaryota</taxon>
        <taxon>Viridiplantae</taxon>
        <taxon>Streptophyta</taxon>
        <taxon>Embryophyta</taxon>
        <taxon>Tracheophyta</taxon>
        <taxon>Spermatophyta</taxon>
        <taxon>Magnoliopsida</taxon>
        <taxon>eudicotyledons</taxon>
        <taxon>Gunneridae</taxon>
        <taxon>Pentapetalae</taxon>
        <taxon>rosids</taxon>
        <taxon>malvids</taxon>
        <taxon>Malvales</taxon>
        <taxon>Malvaceae</taxon>
        <taxon>Malvoideae</taxon>
        <taxon>Gossypium</taxon>
    </lineage>
</organism>
<gene>
    <name evidence="1" type="ORF">EPI10_016529</name>
</gene>
<dbReference type="EMBL" id="SMMG02000006">
    <property type="protein sequence ID" value="KAA3470851.1"/>
    <property type="molecule type" value="Genomic_DNA"/>
</dbReference>
<evidence type="ECO:0000313" key="1">
    <source>
        <dbReference type="EMBL" id="KAA3470851.1"/>
    </source>
</evidence>
<dbReference type="Proteomes" id="UP000325315">
    <property type="component" value="Unassembled WGS sequence"/>
</dbReference>
<dbReference type="OrthoDB" id="693541at2759"/>
<keyword evidence="1" id="KW-0695">RNA-directed DNA polymerase</keyword>
<keyword evidence="1" id="KW-0808">Transferase</keyword>
<dbReference type="AlphaFoldDB" id="A0A5B6VNV9"/>
<evidence type="ECO:0000313" key="2">
    <source>
        <dbReference type="Proteomes" id="UP000325315"/>
    </source>
</evidence>
<keyword evidence="1" id="KW-0548">Nucleotidyltransferase</keyword>
<accession>A0A5B6VNV9</accession>